<sequence length="59" mass="6035">MDDVRLRRRVLHSACGAAASEAHGIGQGNADLAADGIGIRGATQQGATAGKQNFSSLRE</sequence>
<dbReference type="AlphaFoldDB" id="A0A939NT84"/>
<dbReference type="EMBL" id="JAGETR010000115">
    <property type="protein sequence ID" value="MBO2007129.1"/>
    <property type="molecule type" value="Genomic_DNA"/>
</dbReference>
<organism evidence="1">
    <name type="scientific">Serratia marcescens</name>
    <dbReference type="NCBI Taxonomy" id="615"/>
    <lineage>
        <taxon>Bacteria</taxon>
        <taxon>Pseudomonadati</taxon>
        <taxon>Pseudomonadota</taxon>
        <taxon>Gammaproteobacteria</taxon>
        <taxon>Enterobacterales</taxon>
        <taxon>Yersiniaceae</taxon>
        <taxon>Serratia</taxon>
    </lineage>
</organism>
<proteinExistence type="predicted"/>
<reference evidence="1" key="1">
    <citation type="submission" date="2021-03" db="EMBL/GenBank/DDBJ databases">
        <title>Molecular epidemiology and mechanisms of colistin and carbapenem resistance in Enterobacteriaceae from clinical isolates, the environment and porcine samples in Pretoria, South Africa.</title>
        <authorList>
            <person name="Bogoshi D."/>
            <person name="Mbelle N.M."/>
            <person name="Naidoo V."/>
            <person name="Osei Sekyere J."/>
        </authorList>
    </citation>
    <scope>NUCLEOTIDE SEQUENCE</scope>
    <source>
        <strain evidence="1">C080</strain>
    </source>
</reference>
<gene>
    <name evidence="1" type="ORF">J4732_16635</name>
</gene>
<accession>A0A939NT84</accession>
<name>A0A939NT84_SERMA</name>
<evidence type="ECO:0000313" key="1">
    <source>
        <dbReference type="EMBL" id="MBO2007129.1"/>
    </source>
</evidence>
<protein>
    <submittedName>
        <fullName evidence="1">Uncharacterized protein</fullName>
    </submittedName>
</protein>
<comment type="caution">
    <text evidence="1">The sequence shown here is derived from an EMBL/GenBank/DDBJ whole genome shotgun (WGS) entry which is preliminary data.</text>
</comment>